<dbReference type="InterPro" id="IPR014819">
    <property type="entry name" value="PriCT_2"/>
</dbReference>
<evidence type="ECO:0000259" key="2">
    <source>
        <dbReference type="SMART" id="SM00943"/>
    </source>
</evidence>
<dbReference type="GeneID" id="13826471"/>
<sequence>MNYWAEHGEILRSNGYTIIPIYAPDSDKKGAGKRPIGKDWEKTKNTKEQVASWAKKYTNNGIGIVTDKTPAVDIDVYDKEASDHMANWVINKFGNVPRRIGRAPKQLFLFRTDEPFSKVKSGVWEDDFGQQHAVEILASGQQFVAYGIHPDTNKPYEWVGDESPLNNVAEMDLVDIDLDGARAIADEFDRYAEEQGWERKKRPMNGTPASGNAFDDDDDWATFADVRKWERSYEELRDLVMKYPNPENYENYITVLAALQISCHDQDEAKDIAESWARQASNFDEGDFEYKWSQGFRHESTSLVSLGSIIKTVREIEEEEAVSKVDDFREGFQGCSTVAEWDAWASDFRKLRVFDLNRKVITDIARKAYRRLTESSLTPKETKQYLGFEYGAADMPSWLSDIVWVHSRKAFYNRFTGVLMDKGSFDAEFGRYLPEAYSHMNANKFATDICKIPVVDEMTYWPEKHGAMEGNTWEDCEGVFGPDFFKKGNSLWLNTFSPDSIPKEVSNYSRADDKAIDMIESLFDKLFHEGKDRRYVMDWLAWVVQNPTKRINYSLLIQGAQGTGKSTIGDIMRAVLGFENVSVVSNSVANGRFSSWAEGDILKLFEEVYDKGDRYGMLNRQKELITNDVLMVEGKGENARLVHNTSSKLMFTNFMNAVPLDDGQRRYLVISARASNKSEMEGVYGTPAERDRFFAKVHHAIKHHAPAIRKWFLDYEISPDFNHKGHAPTDTYGFEMMRAATDDGVLDYVESVINKDETVNLCRNFIFSPALRSIFEDIEDMDLPKTSYLKHMLTDLGYVSVGLFSFEGVKGHLYIRKSLRRAFEGSGKFDSDWVRTEMKRRNNELKKKGVGVDSPEDVWGDD</sequence>
<gene>
    <name evidence="3" type="ORF">Redjac_0240</name>
</gene>
<dbReference type="Pfam" id="PF08707">
    <property type="entry name" value="PriCT_2"/>
    <property type="match status" value="1"/>
</dbReference>
<proteinExistence type="predicted"/>
<dbReference type="InterPro" id="IPR027417">
    <property type="entry name" value="P-loop_NTPase"/>
</dbReference>
<evidence type="ECO:0000313" key="3">
    <source>
        <dbReference type="EMBL" id="AFU62988.1"/>
    </source>
</evidence>
<dbReference type="SUPFAM" id="SSF52540">
    <property type="entry name" value="P-loop containing nucleoside triphosphate hydrolases"/>
    <property type="match status" value="1"/>
</dbReference>
<reference evidence="3 4" key="1">
    <citation type="journal article" date="2013" name="PLoS ONE">
        <title>Enhanced de novo assembly of high throughput pyrosequencing data using whole genome mapping.</title>
        <authorList>
            <person name="Onmus-Leone F."/>
            <person name="Hang J."/>
            <person name="Clifford R.J."/>
            <person name="Yang Y."/>
            <person name="Riley M.C."/>
            <person name="Kuschner R.A."/>
            <person name="Waterman P.E."/>
            <person name="Lesho E.P."/>
        </authorList>
    </citation>
    <scope>NUCLEOTIDE SEQUENCE [LARGE SCALE GENOMIC DNA]</scope>
</reference>
<name>K4I049_9CAUD</name>
<dbReference type="InterPro" id="IPR045455">
    <property type="entry name" value="NrS-1_pol-like_helicase"/>
</dbReference>
<keyword evidence="4" id="KW-1185">Reference proteome</keyword>
<dbReference type="KEGG" id="vg:13826471"/>
<feature type="region of interest" description="Disordered" evidence="1">
    <location>
        <begin position="195"/>
        <end position="215"/>
    </location>
</feature>
<dbReference type="CDD" id="cd04859">
    <property type="entry name" value="Prim_Pol"/>
    <property type="match status" value="1"/>
</dbReference>
<dbReference type="InterPro" id="IPR015330">
    <property type="entry name" value="DNA_primase/pol_bifunc_N"/>
</dbReference>
<dbReference type="Pfam" id="PF19263">
    <property type="entry name" value="DUF5906"/>
    <property type="match status" value="1"/>
</dbReference>
<evidence type="ECO:0000256" key="1">
    <source>
        <dbReference type="SAM" id="MobiDB-lite"/>
    </source>
</evidence>
<accession>K4I049</accession>
<dbReference type="Proteomes" id="UP000008038">
    <property type="component" value="Segment"/>
</dbReference>
<dbReference type="OrthoDB" id="5284at10239"/>
<dbReference type="SMART" id="SM00943">
    <property type="entry name" value="Prim-Pol"/>
    <property type="match status" value="1"/>
</dbReference>
<dbReference type="Pfam" id="PF09250">
    <property type="entry name" value="Prim-Pol"/>
    <property type="match status" value="1"/>
</dbReference>
<dbReference type="RefSeq" id="YP_006906008.1">
    <property type="nucleotide sequence ID" value="NC_018832.1"/>
</dbReference>
<dbReference type="EMBL" id="JX296113">
    <property type="protein sequence ID" value="AFU62988.1"/>
    <property type="molecule type" value="Genomic_DNA"/>
</dbReference>
<dbReference type="Gene3D" id="3.40.50.300">
    <property type="entry name" value="P-loop containing nucleotide triphosphate hydrolases"/>
    <property type="match status" value="1"/>
</dbReference>
<organism evidence="3 4">
    <name type="scientific">Providencia phage Redjac</name>
    <dbReference type="NCBI Taxonomy" id="1235559"/>
    <lineage>
        <taxon>Viruses</taxon>
        <taxon>Duplodnaviria</taxon>
        <taxon>Heunggongvirae</taxon>
        <taxon>Uroviricota</taxon>
        <taxon>Caudoviricetes</taxon>
        <taxon>Casjensviridae</taxon>
        <taxon>Redjacvirus</taxon>
        <taxon>Redjacvirus redjac</taxon>
    </lineage>
</organism>
<protein>
    <submittedName>
        <fullName evidence="3">DNA primase</fullName>
    </submittedName>
</protein>
<feature type="domain" description="DNA primase/polymerase bifunctional N-terminal" evidence="2">
    <location>
        <begin position="8"/>
        <end position="173"/>
    </location>
</feature>
<dbReference type="SUPFAM" id="SSF56747">
    <property type="entry name" value="Prim-pol domain"/>
    <property type="match status" value="1"/>
</dbReference>
<evidence type="ECO:0000313" key="4">
    <source>
        <dbReference type="Proteomes" id="UP000008038"/>
    </source>
</evidence>
<dbReference type="GO" id="GO:0016817">
    <property type="term" value="F:hydrolase activity, acting on acid anhydrides"/>
    <property type="evidence" value="ECO:0007669"/>
    <property type="project" value="InterPro"/>
</dbReference>